<keyword evidence="4 8" id="KW-0566">Pantothenate biosynthesis</keyword>
<evidence type="ECO:0000256" key="5">
    <source>
        <dbReference type="ARBA" id="ARBA00022741"/>
    </source>
</evidence>
<feature type="binding site" evidence="8">
    <location>
        <begin position="29"/>
        <end position="36"/>
    </location>
    <ligand>
        <name>ATP</name>
        <dbReference type="ChEBI" id="CHEBI:30616"/>
    </ligand>
</feature>
<name>A0ABV7E1V0_9SPHN</name>
<evidence type="ECO:0000256" key="4">
    <source>
        <dbReference type="ARBA" id="ARBA00022655"/>
    </source>
</evidence>
<evidence type="ECO:0000313" key="10">
    <source>
        <dbReference type="Proteomes" id="UP001595456"/>
    </source>
</evidence>
<gene>
    <name evidence="8 9" type="primary">panC</name>
    <name evidence="9" type="ORF">ACFODU_02485</name>
</gene>
<evidence type="ECO:0000313" key="9">
    <source>
        <dbReference type="EMBL" id="MFC3096668.1"/>
    </source>
</evidence>
<comment type="subcellular location">
    <subcellularLocation>
        <location evidence="8">Cytoplasm</location>
    </subcellularLocation>
</comment>
<feature type="binding site" evidence="8">
    <location>
        <position position="60"/>
    </location>
    <ligand>
        <name>beta-alanine</name>
        <dbReference type="ChEBI" id="CHEBI:57966"/>
    </ligand>
</feature>
<dbReference type="CDD" id="cd00560">
    <property type="entry name" value="PanC"/>
    <property type="match status" value="1"/>
</dbReference>
<feature type="binding site" evidence="8">
    <location>
        <position position="60"/>
    </location>
    <ligand>
        <name>(R)-pantoate</name>
        <dbReference type="ChEBI" id="CHEBI:15980"/>
    </ligand>
</feature>
<dbReference type="GO" id="GO:0004592">
    <property type="term" value="F:pantoate-beta-alanine ligase activity"/>
    <property type="evidence" value="ECO:0007669"/>
    <property type="project" value="UniProtKB-EC"/>
</dbReference>
<evidence type="ECO:0000256" key="6">
    <source>
        <dbReference type="ARBA" id="ARBA00022840"/>
    </source>
</evidence>
<keyword evidence="3 8" id="KW-0436">Ligase</keyword>
<protein>
    <recommendedName>
        <fullName evidence="8">Pantothenate synthetase</fullName>
        <shortName evidence="8">PS</shortName>
        <ecNumber evidence="8">6.3.2.1</ecNumber>
    </recommendedName>
    <alternativeName>
        <fullName evidence="8">Pantoate--beta-alanine ligase</fullName>
    </alternativeName>
    <alternativeName>
        <fullName evidence="8">Pantoate-activating enzyme</fullName>
    </alternativeName>
</protein>
<evidence type="ECO:0000256" key="7">
    <source>
        <dbReference type="ARBA" id="ARBA00048258"/>
    </source>
</evidence>
<comment type="pathway">
    <text evidence="1 8">Cofactor biosynthesis; (R)-pantothenate biosynthesis; (R)-pantothenate from (R)-pantoate and beta-alanine: step 1/1.</text>
</comment>
<accession>A0ABV7E1V0</accession>
<feature type="binding site" evidence="8">
    <location>
        <begin position="146"/>
        <end position="149"/>
    </location>
    <ligand>
        <name>ATP</name>
        <dbReference type="ChEBI" id="CHEBI:30616"/>
    </ligand>
</feature>
<dbReference type="InterPro" id="IPR042176">
    <property type="entry name" value="Pantoate_ligase_C"/>
</dbReference>
<evidence type="ECO:0000256" key="1">
    <source>
        <dbReference type="ARBA" id="ARBA00004990"/>
    </source>
</evidence>
<dbReference type="Pfam" id="PF02569">
    <property type="entry name" value="Pantoate_ligase"/>
    <property type="match status" value="1"/>
</dbReference>
<evidence type="ECO:0000256" key="2">
    <source>
        <dbReference type="ARBA" id="ARBA00009256"/>
    </source>
</evidence>
<feature type="active site" description="Proton donor" evidence="8">
    <location>
        <position position="36"/>
    </location>
</feature>
<keyword evidence="10" id="KW-1185">Reference proteome</keyword>
<dbReference type="InterPro" id="IPR004821">
    <property type="entry name" value="Cyt_trans-like"/>
</dbReference>
<reference evidence="10" key="1">
    <citation type="journal article" date="2019" name="Int. J. Syst. Evol. Microbiol.">
        <title>The Global Catalogue of Microorganisms (GCM) 10K type strain sequencing project: providing services to taxonomists for standard genome sequencing and annotation.</title>
        <authorList>
            <consortium name="The Broad Institute Genomics Platform"/>
            <consortium name="The Broad Institute Genome Sequencing Center for Infectious Disease"/>
            <person name="Wu L."/>
            <person name="Ma J."/>
        </authorList>
    </citation>
    <scope>NUCLEOTIDE SEQUENCE [LARGE SCALE GENOMIC DNA]</scope>
    <source>
        <strain evidence="10">KCTC 52607</strain>
    </source>
</reference>
<comment type="catalytic activity">
    <reaction evidence="7 8">
        <text>(R)-pantoate + beta-alanine + ATP = (R)-pantothenate + AMP + diphosphate + H(+)</text>
        <dbReference type="Rhea" id="RHEA:10912"/>
        <dbReference type="ChEBI" id="CHEBI:15378"/>
        <dbReference type="ChEBI" id="CHEBI:15980"/>
        <dbReference type="ChEBI" id="CHEBI:29032"/>
        <dbReference type="ChEBI" id="CHEBI:30616"/>
        <dbReference type="ChEBI" id="CHEBI:33019"/>
        <dbReference type="ChEBI" id="CHEBI:57966"/>
        <dbReference type="ChEBI" id="CHEBI:456215"/>
        <dbReference type="EC" id="6.3.2.1"/>
    </reaction>
</comment>
<dbReference type="Proteomes" id="UP001595456">
    <property type="component" value="Unassembled WGS sequence"/>
</dbReference>
<dbReference type="RefSeq" id="WP_336925505.1">
    <property type="nucleotide sequence ID" value="NZ_JBANRO010000004.1"/>
</dbReference>
<dbReference type="HAMAP" id="MF_00158">
    <property type="entry name" value="PanC"/>
    <property type="match status" value="1"/>
</dbReference>
<dbReference type="InterPro" id="IPR003721">
    <property type="entry name" value="Pantoate_ligase"/>
</dbReference>
<comment type="subunit">
    <text evidence="8">Homodimer.</text>
</comment>
<comment type="similarity">
    <text evidence="2 8">Belongs to the pantothenate synthetase family.</text>
</comment>
<dbReference type="InterPro" id="IPR014729">
    <property type="entry name" value="Rossmann-like_a/b/a_fold"/>
</dbReference>
<evidence type="ECO:0000256" key="3">
    <source>
        <dbReference type="ARBA" id="ARBA00022598"/>
    </source>
</evidence>
<proteinExistence type="inferred from homology"/>
<dbReference type="EC" id="6.3.2.1" evidence="8"/>
<dbReference type="EMBL" id="JBHRST010000002">
    <property type="protein sequence ID" value="MFC3096668.1"/>
    <property type="molecule type" value="Genomic_DNA"/>
</dbReference>
<keyword evidence="8" id="KW-0963">Cytoplasm</keyword>
<comment type="miscellaneous">
    <text evidence="8">The reaction proceeds by a bi uni uni bi ping pong mechanism.</text>
</comment>
<feature type="binding site" evidence="8">
    <location>
        <begin position="187"/>
        <end position="190"/>
    </location>
    <ligand>
        <name>ATP</name>
        <dbReference type="ChEBI" id="CHEBI:30616"/>
    </ligand>
</feature>
<dbReference type="PANTHER" id="PTHR21299">
    <property type="entry name" value="CYTIDYLATE KINASE/PANTOATE-BETA-ALANINE LIGASE"/>
    <property type="match status" value="1"/>
</dbReference>
<dbReference type="Gene3D" id="3.40.50.620">
    <property type="entry name" value="HUPs"/>
    <property type="match status" value="1"/>
</dbReference>
<dbReference type="SUPFAM" id="SSF52374">
    <property type="entry name" value="Nucleotidylyl transferase"/>
    <property type="match status" value="1"/>
</dbReference>
<feature type="binding site" evidence="8">
    <location>
        <position position="152"/>
    </location>
    <ligand>
        <name>(R)-pantoate</name>
        <dbReference type="ChEBI" id="CHEBI:15980"/>
    </ligand>
</feature>
<feature type="binding site" evidence="8">
    <location>
        <position position="179"/>
    </location>
    <ligand>
        <name>ATP</name>
        <dbReference type="ChEBI" id="CHEBI:30616"/>
    </ligand>
</feature>
<keyword evidence="6 8" id="KW-0067">ATP-binding</keyword>
<dbReference type="NCBIfam" id="TIGR00125">
    <property type="entry name" value="cyt_tran_rel"/>
    <property type="match status" value="1"/>
</dbReference>
<keyword evidence="5 8" id="KW-0547">Nucleotide-binding</keyword>
<dbReference type="Gene3D" id="3.30.1300.10">
    <property type="entry name" value="Pantoate-beta-alanine ligase, C-terminal domain"/>
    <property type="match status" value="1"/>
</dbReference>
<comment type="caution">
    <text evidence="9">The sequence shown here is derived from an EMBL/GenBank/DDBJ whole genome shotgun (WGS) entry which is preliminary data.</text>
</comment>
<sequence length="288" mass="30379">MQTVNSLNTLKQAVEDLRQSGRIALVPTMGALHEGHLALVRRARELADHVVVSIFVNPTQFGPNEDLGRYPRRLAADEALLEAEGAALIWAPQAAEMYPQGFATSVEVGGVSEGYCGAARPGHFAGVATVVLKLFNQVQPDFAVFGEKDWQQLAVIRRMAQDLNLTSPCVENIVGAPIVREEDGLALSSRNAYLSAAERRVAGRLNGLMRQAIAQIEGGGEVSAVLADLDTALLAAGFASVDYAALADAESLAPLAALTGSPARLLVAARIGGTRLIDNMPVGSNARC</sequence>
<evidence type="ECO:0000256" key="8">
    <source>
        <dbReference type="HAMAP-Rule" id="MF_00158"/>
    </source>
</evidence>
<comment type="function">
    <text evidence="8">Catalyzes the condensation of pantoate with beta-alanine in an ATP-dependent reaction via a pantoyl-adenylate intermediate.</text>
</comment>
<dbReference type="PANTHER" id="PTHR21299:SF1">
    <property type="entry name" value="PANTOATE--BETA-ALANINE LIGASE"/>
    <property type="match status" value="1"/>
</dbReference>
<organism evidence="9 10">
    <name type="scientific">Alteraurantiacibacter palmitatis</name>
    <dbReference type="NCBI Taxonomy" id="2054628"/>
    <lineage>
        <taxon>Bacteria</taxon>
        <taxon>Pseudomonadati</taxon>
        <taxon>Pseudomonadota</taxon>
        <taxon>Alphaproteobacteria</taxon>
        <taxon>Sphingomonadales</taxon>
        <taxon>Erythrobacteraceae</taxon>
        <taxon>Alteraurantiacibacter</taxon>
    </lineage>
</organism>
<dbReference type="NCBIfam" id="TIGR00018">
    <property type="entry name" value="panC"/>
    <property type="match status" value="1"/>
</dbReference>